<gene>
    <name evidence="6" type="ORF">D0Y65_003411</name>
</gene>
<dbReference type="PANTHER" id="PTHR12276">
    <property type="entry name" value="EPSIN/ENT-RELATED"/>
    <property type="match status" value="1"/>
</dbReference>
<proteinExistence type="predicted"/>
<dbReference type="GO" id="GO:0030276">
    <property type="term" value="F:clathrin binding"/>
    <property type="evidence" value="ECO:0007669"/>
    <property type="project" value="TreeGrafter"/>
</dbReference>
<dbReference type="GO" id="GO:0005543">
    <property type="term" value="F:phospholipid binding"/>
    <property type="evidence" value="ECO:0007669"/>
    <property type="project" value="TreeGrafter"/>
</dbReference>
<dbReference type="InterPro" id="IPR013809">
    <property type="entry name" value="ENTH"/>
</dbReference>
<dbReference type="AlphaFoldDB" id="A0A445LLH0"/>
<dbReference type="CDD" id="cd03571">
    <property type="entry name" value="ENTH"/>
    <property type="match status" value="1"/>
</dbReference>
<evidence type="ECO:0000313" key="7">
    <source>
        <dbReference type="Proteomes" id="UP000289340"/>
    </source>
</evidence>
<evidence type="ECO:0000256" key="3">
    <source>
        <dbReference type="ARBA" id="ARBA00023034"/>
    </source>
</evidence>
<dbReference type="SUPFAM" id="SSF48464">
    <property type="entry name" value="ENTH/VHS domain"/>
    <property type="match status" value="1"/>
</dbReference>
<sequence length="294" mass="34387">AYSVILPFITYATPLYKSISAFGNGAVAHVTYIDTEIMDYIIKLVFKFSITIILKILPKKTANMSSALIHEIKGQAFRFLKEKIKTARLVLTDVTPVQLMTEEVTNENPRPPDTRTRSIIARAAFEVDEYERIEILHHRLSKFDKGYWRASYNALTLLEHLLTHGPKRVPEEFQCDIHVIEEIGQFQYIDEKRFNWGLSVRKLSERILKLLKTRIFSQKKEQQYAIFLMQSKVLEVLIVTSQFFVNKFKNCLLLASFSFFLFSSQNPFFFPQPIKPISVKRRSRTRSPLDRREI</sequence>
<keyword evidence="7" id="KW-1185">Reference proteome</keyword>
<evidence type="ECO:0000313" key="6">
    <source>
        <dbReference type="EMBL" id="RZC24116.1"/>
    </source>
</evidence>
<dbReference type="Gene3D" id="1.25.40.90">
    <property type="match status" value="1"/>
</dbReference>
<dbReference type="GO" id="GO:0006897">
    <property type="term" value="P:endocytosis"/>
    <property type="evidence" value="ECO:0007669"/>
    <property type="project" value="TreeGrafter"/>
</dbReference>
<feature type="domain" description="ENTH" evidence="5">
    <location>
        <begin position="89"/>
        <end position="221"/>
    </location>
</feature>
<comment type="subcellular location">
    <subcellularLocation>
        <location evidence="1">Cytoplasmic vesicle</location>
        <location evidence="1">Clathrin-coated vesicle</location>
    </subcellularLocation>
    <subcellularLocation>
        <location evidence="2">Golgi apparatus</location>
    </subcellularLocation>
</comment>
<dbReference type="GO" id="GO:0030125">
    <property type="term" value="C:clathrin vesicle coat"/>
    <property type="evidence" value="ECO:0007669"/>
    <property type="project" value="TreeGrafter"/>
</dbReference>
<keyword evidence="3" id="KW-0333">Golgi apparatus</keyword>
<dbReference type="Pfam" id="PF01417">
    <property type="entry name" value="ENTH"/>
    <property type="match status" value="1"/>
</dbReference>
<evidence type="ECO:0000256" key="4">
    <source>
        <dbReference type="ARBA" id="ARBA00023329"/>
    </source>
</evidence>
<dbReference type="GO" id="GO:0005886">
    <property type="term" value="C:plasma membrane"/>
    <property type="evidence" value="ECO:0007669"/>
    <property type="project" value="TreeGrafter"/>
</dbReference>
<organism evidence="6 7">
    <name type="scientific">Glycine soja</name>
    <name type="common">Wild soybean</name>
    <dbReference type="NCBI Taxonomy" id="3848"/>
    <lineage>
        <taxon>Eukaryota</taxon>
        <taxon>Viridiplantae</taxon>
        <taxon>Streptophyta</taxon>
        <taxon>Embryophyta</taxon>
        <taxon>Tracheophyta</taxon>
        <taxon>Spermatophyta</taxon>
        <taxon>Magnoliopsida</taxon>
        <taxon>eudicotyledons</taxon>
        <taxon>Gunneridae</taxon>
        <taxon>Pentapetalae</taxon>
        <taxon>rosids</taxon>
        <taxon>fabids</taxon>
        <taxon>Fabales</taxon>
        <taxon>Fabaceae</taxon>
        <taxon>Papilionoideae</taxon>
        <taxon>50 kb inversion clade</taxon>
        <taxon>NPAAA clade</taxon>
        <taxon>indigoferoid/millettioid clade</taxon>
        <taxon>Phaseoleae</taxon>
        <taxon>Glycine</taxon>
        <taxon>Glycine subgen. Soja</taxon>
    </lineage>
</organism>
<evidence type="ECO:0000259" key="5">
    <source>
        <dbReference type="PROSITE" id="PS50942"/>
    </source>
</evidence>
<keyword evidence="4" id="KW-0968">Cytoplasmic vesicle</keyword>
<evidence type="ECO:0000256" key="2">
    <source>
        <dbReference type="ARBA" id="ARBA00004555"/>
    </source>
</evidence>
<dbReference type="GO" id="GO:0005768">
    <property type="term" value="C:endosome"/>
    <property type="evidence" value="ECO:0007669"/>
    <property type="project" value="TreeGrafter"/>
</dbReference>
<dbReference type="PANTHER" id="PTHR12276:SF113">
    <property type="entry name" value="ENTH_VHS FAMILY PROTEIN"/>
    <property type="match status" value="1"/>
</dbReference>
<dbReference type="SMART" id="SM00273">
    <property type="entry name" value="ENTH"/>
    <property type="match status" value="1"/>
</dbReference>
<reference evidence="6 7" key="1">
    <citation type="submission" date="2018-09" db="EMBL/GenBank/DDBJ databases">
        <title>A high-quality reference genome of wild soybean provides a powerful tool to mine soybean genomes.</title>
        <authorList>
            <person name="Xie M."/>
            <person name="Chung C.Y.L."/>
            <person name="Li M.-W."/>
            <person name="Wong F.-L."/>
            <person name="Chan T.-F."/>
            <person name="Lam H.-M."/>
        </authorList>
    </citation>
    <scope>NUCLEOTIDE SEQUENCE [LARGE SCALE GENOMIC DNA]</scope>
    <source>
        <strain evidence="7">cv. W05</strain>
        <tissue evidence="6">Hypocotyl of etiolated seedlings</tissue>
    </source>
</reference>
<evidence type="ECO:0000256" key="1">
    <source>
        <dbReference type="ARBA" id="ARBA00004132"/>
    </source>
</evidence>
<dbReference type="Proteomes" id="UP000289340">
    <property type="component" value="Chromosome 2"/>
</dbReference>
<accession>A0A445LLH0</accession>
<feature type="non-terminal residue" evidence="6">
    <location>
        <position position="1"/>
    </location>
</feature>
<name>A0A445LLH0_GLYSO</name>
<dbReference type="InterPro" id="IPR008942">
    <property type="entry name" value="ENTH_VHS"/>
</dbReference>
<protein>
    <submittedName>
        <fullName evidence="6">Clathrin interactor EPSIN 2 isoform C</fullName>
    </submittedName>
</protein>
<dbReference type="GO" id="GO:0005794">
    <property type="term" value="C:Golgi apparatus"/>
    <property type="evidence" value="ECO:0007669"/>
    <property type="project" value="UniProtKB-SubCell"/>
</dbReference>
<dbReference type="PROSITE" id="PS50942">
    <property type="entry name" value="ENTH"/>
    <property type="match status" value="1"/>
</dbReference>
<comment type="caution">
    <text evidence="6">The sequence shown here is derived from an EMBL/GenBank/DDBJ whole genome shotgun (WGS) entry which is preliminary data.</text>
</comment>
<dbReference type="EMBL" id="QZWG01000002">
    <property type="protein sequence ID" value="RZC24116.1"/>
    <property type="molecule type" value="Genomic_DNA"/>
</dbReference>